<dbReference type="RefSeq" id="WP_066678212.1">
    <property type="nucleotide sequence ID" value="NZ_CABMIZ010000039.1"/>
</dbReference>
<reference evidence="2" key="2">
    <citation type="submission" date="2022-06" db="EMBL/GenBank/DDBJ databases">
        <authorList>
            <person name="Holder M.E."/>
            <person name="Ajami N.J."/>
            <person name="Petrosino J.F."/>
        </authorList>
    </citation>
    <scope>NUCLEOTIDE SEQUENCE</scope>
    <source>
        <strain evidence="2">RMA 8861</strain>
    </source>
</reference>
<dbReference type="EMBL" id="CP023671">
    <property type="protein sequence ID" value="AYE35258.1"/>
    <property type="molecule type" value="Genomic_DNA"/>
</dbReference>
<dbReference type="InterPro" id="IPR003203">
    <property type="entry name" value="CobU/CobP"/>
</dbReference>
<keyword evidence="2" id="KW-0418">Kinase</keyword>
<dbReference type="GO" id="GO:0009236">
    <property type="term" value="P:cobalamin biosynthetic process"/>
    <property type="evidence" value="ECO:0007669"/>
    <property type="project" value="InterPro"/>
</dbReference>
<dbReference type="Proteomes" id="UP000280586">
    <property type="component" value="Chromosome"/>
</dbReference>
<keyword evidence="2" id="KW-0548">Nucleotidyltransferase</keyword>
<gene>
    <name evidence="1" type="ORF">CP523_12950</name>
    <name evidence="2" type="ORF">NH397_05325</name>
</gene>
<evidence type="ECO:0000313" key="4">
    <source>
        <dbReference type="Proteomes" id="UP001055437"/>
    </source>
</evidence>
<keyword evidence="2" id="KW-0808">Transferase</keyword>
<dbReference type="SUPFAM" id="SSF52540">
    <property type="entry name" value="P-loop containing nucleoside triphosphate hydrolases"/>
    <property type="match status" value="1"/>
</dbReference>
<dbReference type="InterPro" id="IPR027417">
    <property type="entry name" value="P-loop_NTPase"/>
</dbReference>
<dbReference type="Proteomes" id="UP001055437">
    <property type="component" value="Chromosome"/>
</dbReference>
<dbReference type="GO" id="GO:0016779">
    <property type="term" value="F:nucleotidyltransferase activity"/>
    <property type="evidence" value="ECO:0007669"/>
    <property type="project" value="UniProtKB-KW"/>
</dbReference>
<evidence type="ECO:0000313" key="2">
    <source>
        <dbReference type="EMBL" id="USS01852.1"/>
    </source>
</evidence>
<evidence type="ECO:0000313" key="3">
    <source>
        <dbReference type="Proteomes" id="UP000280586"/>
    </source>
</evidence>
<dbReference type="OrthoDB" id="1766664at2"/>
<accession>A0A9N7JME2</accession>
<protein>
    <submittedName>
        <fullName evidence="2">Bifunctional adenosylcobinamide kinase/adenosylcobinamide-phosphate guanylyltransferase</fullName>
    </submittedName>
    <submittedName>
        <fullName evidence="1">Cobalamin biosynthesis protein CobU</fullName>
    </submittedName>
</protein>
<dbReference type="GO" id="GO:0043752">
    <property type="term" value="F:adenosylcobinamide kinase activity"/>
    <property type="evidence" value="ECO:0007669"/>
    <property type="project" value="InterPro"/>
</dbReference>
<evidence type="ECO:0000313" key="1">
    <source>
        <dbReference type="EMBL" id="AYE35258.1"/>
    </source>
</evidence>
<dbReference type="Pfam" id="PF02283">
    <property type="entry name" value="CobU"/>
    <property type="match status" value="1"/>
</dbReference>
<dbReference type="GeneID" id="303561593"/>
<dbReference type="Gene3D" id="3.40.50.300">
    <property type="entry name" value="P-loop containing nucleotide triphosphate hydrolases"/>
    <property type="match status" value="1"/>
</dbReference>
<organism evidence="1 3">
    <name type="scientific">Clostridium septicum</name>
    <dbReference type="NCBI Taxonomy" id="1504"/>
    <lineage>
        <taxon>Bacteria</taxon>
        <taxon>Bacillati</taxon>
        <taxon>Bacillota</taxon>
        <taxon>Clostridia</taxon>
        <taxon>Eubacteriales</taxon>
        <taxon>Clostridiaceae</taxon>
        <taxon>Clostridium</taxon>
    </lineage>
</organism>
<dbReference type="KEGG" id="csep:CP523_12950"/>
<reference evidence="1 3" key="1">
    <citation type="submission" date="2017-09" db="EMBL/GenBank/DDBJ databases">
        <authorList>
            <person name="Thomas P."/>
            <person name="Seyboldt C."/>
        </authorList>
    </citation>
    <scope>NUCLEOTIDE SEQUENCE [LARGE SCALE GENOMIC DNA]</scope>
    <source>
        <strain evidence="1 3">DSM 7534</strain>
    </source>
</reference>
<dbReference type="AlphaFoldDB" id="A0A9N7JME2"/>
<proteinExistence type="predicted"/>
<sequence length="126" mass="14553">MILVFGGAYNGKIKWVKEKYKIEEVDIFYCNSSEIDLSKRVICGLHKFTYAAGKDSLDPLKILIDNKEILKDKIIICDEISSGIVPLKKEERVWRENTGRCLQFLSENSNKVYRIFCGLEMVLKDV</sequence>
<keyword evidence="4" id="KW-1185">Reference proteome</keyword>
<dbReference type="EMBL" id="CP099799">
    <property type="protein sequence ID" value="USS01852.1"/>
    <property type="molecule type" value="Genomic_DNA"/>
</dbReference>
<dbReference type="GO" id="GO:0000166">
    <property type="term" value="F:nucleotide binding"/>
    <property type="evidence" value="ECO:0007669"/>
    <property type="project" value="InterPro"/>
</dbReference>
<name>A0A9N7JME2_CLOSE</name>